<evidence type="ECO:0000313" key="3">
    <source>
        <dbReference type="Proteomes" id="UP000474104"/>
    </source>
</evidence>
<dbReference type="Pfam" id="PF05016">
    <property type="entry name" value="ParE_toxin"/>
    <property type="match status" value="1"/>
</dbReference>
<protein>
    <submittedName>
        <fullName evidence="2">Type II toxin-antitoxin system RelE/ParE family toxin</fullName>
    </submittedName>
</protein>
<accession>A0A9X5CB10</accession>
<evidence type="ECO:0000256" key="1">
    <source>
        <dbReference type="ARBA" id="ARBA00022649"/>
    </source>
</evidence>
<dbReference type="InterPro" id="IPR007712">
    <property type="entry name" value="RelE/ParE_toxin"/>
</dbReference>
<proteinExistence type="predicted"/>
<evidence type="ECO:0000313" key="2">
    <source>
        <dbReference type="EMBL" id="NDO71344.1"/>
    </source>
</evidence>
<dbReference type="Proteomes" id="UP000474104">
    <property type="component" value="Unassembled WGS sequence"/>
</dbReference>
<dbReference type="NCBIfam" id="TIGR02385">
    <property type="entry name" value="RelE_StbE"/>
    <property type="match status" value="1"/>
</dbReference>
<dbReference type="SUPFAM" id="SSF143011">
    <property type="entry name" value="RelE-like"/>
    <property type="match status" value="1"/>
</dbReference>
<dbReference type="RefSeq" id="WP_004080533.1">
    <property type="nucleotide sequence ID" value="NZ_VIRB01000136.1"/>
</dbReference>
<dbReference type="OrthoDB" id="362883at2"/>
<dbReference type="InterPro" id="IPR035093">
    <property type="entry name" value="RelE/ParE_toxin_dom_sf"/>
</dbReference>
<dbReference type="Gene3D" id="3.30.2310.20">
    <property type="entry name" value="RelE-like"/>
    <property type="match status" value="1"/>
</dbReference>
<name>A0A9X5CB10_9FIRM</name>
<dbReference type="AlphaFoldDB" id="A0A9X5CB10"/>
<gene>
    <name evidence="2" type="ORF">FMM80_22905</name>
</gene>
<keyword evidence="1" id="KW-1277">Toxin-antitoxin system</keyword>
<dbReference type="EMBL" id="VIRB01000136">
    <property type="protein sequence ID" value="NDO71344.1"/>
    <property type="molecule type" value="Genomic_DNA"/>
</dbReference>
<comment type="caution">
    <text evidence="2">The sequence shown here is derived from an EMBL/GenBank/DDBJ whole genome shotgun (WGS) entry which is preliminary data.</text>
</comment>
<reference evidence="2 3" key="1">
    <citation type="submission" date="2019-07" db="EMBL/GenBank/DDBJ databases">
        <title>Draft genome sequences of 15 bacterial species constituting the stable defined intestinal microbiota of the GM15 gnotobiotic mouse model.</title>
        <authorList>
            <person name="Elie C."/>
            <person name="Mathieu A."/>
            <person name="Saliou A."/>
            <person name="Darnaud M."/>
            <person name="Leulier F."/>
            <person name="Tamellini A."/>
        </authorList>
    </citation>
    <scope>NUCLEOTIDE SEQUENCE [LARGE SCALE GENOMIC DNA]</scope>
    <source>
        <strain evidence="3">ASF 502</strain>
    </source>
</reference>
<organism evidence="2 3">
    <name type="scientific">Schaedlerella arabinosiphila</name>
    <dbReference type="NCBI Taxonomy" id="2044587"/>
    <lineage>
        <taxon>Bacteria</taxon>
        <taxon>Bacillati</taxon>
        <taxon>Bacillota</taxon>
        <taxon>Clostridia</taxon>
        <taxon>Lachnospirales</taxon>
        <taxon>Lachnospiraceae</taxon>
        <taxon>Schaedlerella</taxon>
    </lineage>
</organism>
<sequence>MKWKIEYIKEAQRDLKRLDPYNRKIVLKAIDKTAERPLPPPDGIGKPLGNHASSKLSGYYKIKVRGLGYRIVYQPVVEGETMRVIVISIRDDETVYKEAERRIQGMINLTE</sequence>